<evidence type="ECO:0000256" key="1">
    <source>
        <dbReference type="ARBA" id="ARBA00000085"/>
    </source>
</evidence>
<dbReference type="eggNOG" id="COG5000">
    <property type="taxonomic scope" value="Bacteria"/>
</dbReference>
<keyword evidence="7" id="KW-0902">Two-component regulatory system</keyword>
<gene>
    <name evidence="10" type="ORF">KT71_05987</name>
</gene>
<dbReference type="EMBL" id="AAOA02000004">
    <property type="protein sequence ID" value="EAQ96551.1"/>
    <property type="molecule type" value="Genomic_DNA"/>
</dbReference>
<dbReference type="Pfam" id="PF02518">
    <property type="entry name" value="HATPase_c"/>
    <property type="match status" value="1"/>
</dbReference>
<evidence type="ECO:0000313" key="11">
    <source>
        <dbReference type="Proteomes" id="UP000019205"/>
    </source>
</evidence>
<dbReference type="Proteomes" id="UP000019205">
    <property type="component" value="Chromosome"/>
</dbReference>
<dbReference type="GO" id="GO:0005524">
    <property type="term" value="F:ATP binding"/>
    <property type="evidence" value="ECO:0007669"/>
    <property type="project" value="UniProtKB-KW"/>
</dbReference>
<organism evidence="10 11">
    <name type="scientific">Congregibacter litoralis KT71</name>
    <dbReference type="NCBI Taxonomy" id="314285"/>
    <lineage>
        <taxon>Bacteria</taxon>
        <taxon>Pseudomonadati</taxon>
        <taxon>Pseudomonadota</taxon>
        <taxon>Gammaproteobacteria</taxon>
        <taxon>Cellvibrionales</taxon>
        <taxon>Halieaceae</taxon>
        <taxon>Congregibacter</taxon>
    </lineage>
</organism>
<evidence type="ECO:0000256" key="5">
    <source>
        <dbReference type="ARBA" id="ARBA00022777"/>
    </source>
</evidence>
<protein>
    <recommendedName>
        <fullName evidence="2">histidine kinase</fullName>
        <ecNumber evidence="2">2.7.13.3</ecNumber>
    </recommendedName>
</protein>
<dbReference type="EC" id="2.7.13.3" evidence="2"/>
<dbReference type="OrthoDB" id="1931120at2"/>
<dbReference type="InterPro" id="IPR003594">
    <property type="entry name" value="HATPase_dom"/>
</dbReference>
<keyword evidence="4" id="KW-0547">Nucleotide-binding</keyword>
<comment type="caution">
    <text evidence="10">The sequence shown here is derived from an EMBL/GenBank/DDBJ whole genome shotgun (WGS) entry which is preliminary data.</text>
</comment>
<accession>A4ABN8</accession>
<reference evidence="10 11" key="1">
    <citation type="journal article" date="2007" name="Proc. Natl. Acad. Sci. U.S.A.">
        <title>Characterization of a marine gammaproteobacterium capable of aerobic anoxygenic photosynthesis.</title>
        <authorList>
            <person name="Fuchs B.M."/>
            <person name="Spring S."/>
            <person name="Teeling H."/>
            <person name="Quast C."/>
            <person name="Wulf J."/>
            <person name="Schattenhofer M."/>
            <person name="Yan S."/>
            <person name="Ferriera S."/>
            <person name="Johnson J."/>
            <person name="Glockner F.O."/>
            <person name="Amann R."/>
        </authorList>
    </citation>
    <scope>NUCLEOTIDE SEQUENCE [LARGE SCALE GENOMIC DNA]</scope>
    <source>
        <strain evidence="10">KT71</strain>
    </source>
</reference>
<keyword evidence="5 10" id="KW-0418">Kinase</keyword>
<sequence length="442" mass="49350">MKQRFRQRFRWATIFQVLLLTVTLSLLALSLTGRDYRAVPLILSMIAALQLFLLIRSVHAHVNALEDFFAAVAYEDFTKRFLEEDLDGELRDAFNRILARFRTASAERELQAGYLDTVVRHVPVALLAAKADGSLSIVNNPARRLTGLTGLRHLDDLAQLAPDLPGALSEIGAGQQRLLQTRLRGIPAELRVSVSEIRRDGAVERLYSLENLSGELSARESSAWRNLIRVLTHEIMNTLTPVSSLAETASGMLNESAALRKDPAIDDIREAVETIGRRSSGLTRFVTRYRELMQVPNPELSEIVVADLLRDLINLEKQALDGVETRLSVQPETLTITADRQLIEQVLINVLKNSIEALHDEKQSFITLTARLDYGRTLIDIEDNGPGVPEDLLDEVFIPFFTTKREGSGIGLSLSRQIMTAHGGDVIMERLPEGTRTRLVFV</sequence>
<dbReference type="PROSITE" id="PS50109">
    <property type="entry name" value="HIS_KIN"/>
    <property type="match status" value="1"/>
</dbReference>
<evidence type="ECO:0000259" key="9">
    <source>
        <dbReference type="PROSITE" id="PS50109"/>
    </source>
</evidence>
<dbReference type="PRINTS" id="PR00344">
    <property type="entry name" value="BCTRLSENSOR"/>
</dbReference>
<keyword evidence="8" id="KW-0812">Transmembrane</keyword>
<feature type="domain" description="Histidine kinase" evidence="9">
    <location>
        <begin position="230"/>
        <end position="442"/>
    </location>
</feature>
<comment type="catalytic activity">
    <reaction evidence="1">
        <text>ATP + protein L-histidine = ADP + protein N-phospho-L-histidine.</text>
        <dbReference type="EC" id="2.7.13.3"/>
    </reaction>
</comment>
<dbReference type="HOGENOM" id="CLU_000445_114_4_6"/>
<keyword evidence="11" id="KW-1185">Reference proteome</keyword>
<dbReference type="AlphaFoldDB" id="A4ABN8"/>
<evidence type="ECO:0000256" key="8">
    <source>
        <dbReference type="SAM" id="Phobius"/>
    </source>
</evidence>
<proteinExistence type="predicted"/>
<dbReference type="InterPro" id="IPR036890">
    <property type="entry name" value="HATPase_C_sf"/>
</dbReference>
<dbReference type="InterPro" id="IPR004358">
    <property type="entry name" value="Sig_transdc_His_kin-like_C"/>
</dbReference>
<keyword evidence="8" id="KW-1133">Transmembrane helix</keyword>
<evidence type="ECO:0000256" key="3">
    <source>
        <dbReference type="ARBA" id="ARBA00022679"/>
    </source>
</evidence>
<dbReference type="SMART" id="SM00387">
    <property type="entry name" value="HATPase_c"/>
    <property type="match status" value="1"/>
</dbReference>
<evidence type="ECO:0000256" key="4">
    <source>
        <dbReference type="ARBA" id="ARBA00022741"/>
    </source>
</evidence>
<dbReference type="GO" id="GO:0004673">
    <property type="term" value="F:protein histidine kinase activity"/>
    <property type="evidence" value="ECO:0007669"/>
    <property type="project" value="UniProtKB-EC"/>
</dbReference>
<dbReference type="PANTHER" id="PTHR43065">
    <property type="entry name" value="SENSOR HISTIDINE KINASE"/>
    <property type="match status" value="1"/>
</dbReference>
<evidence type="ECO:0000256" key="2">
    <source>
        <dbReference type="ARBA" id="ARBA00012438"/>
    </source>
</evidence>
<keyword evidence="8" id="KW-0472">Membrane</keyword>
<name>A4ABN8_9GAMM</name>
<dbReference type="RefSeq" id="WP_008293617.1">
    <property type="nucleotide sequence ID" value="NZ_CM002299.1"/>
</dbReference>
<evidence type="ECO:0000313" key="10">
    <source>
        <dbReference type="EMBL" id="EAQ96551.1"/>
    </source>
</evidence>
<reference evidence="10 11" key="2">
    <citation type="journal article" date="2009" name="PLoS ONE">
        <title>The photosynthetic apparatus and its regulation in the aerobic gammaproteobacterium Congregibacter litoralis gen. nov., sp. nov.</title>
        <authorList>
            <person name="Spring S."/>
            <person name="Lunsdorf H."/>
            <person name="Fuchs B.M."/>
            <person name="Tindall B.J."/>
        </authorList>
    </citation>
    <scope>NUCLEOTIDE SEQUENCE [LARGE SCALE GENOMIC DNA]</scope>
    <source>
        <strain evidence="10">KT71</strain>
    </source>
</reference>
<dbReference type="Gene3D" id="3.30.565.10">
    <property type="entry name" value="Histidine kinase-like ATPase, C-terminal domain"/>
    <property type="match status" value="1"/>
</dbReference>
<evidence type="ECO:0000256" key="6">
    <source>
        <dbReference type="ARBA" id="ARBA00022840"/>
    </source>
</evidence>
<keyword evidence="6" id="KW-0067">ATP-binding</keyword>
<dbReference type="GO" id="GO:0000160">
    <property type="term" value="P:phosphorelay signal transduction system"/>
    <property type="evidence" value="ECO:0007669"/>
    <property type="project" value="UniProtKB-KW"/>
</dbReference>
<keyword evidence="3" id="KW-0808">Transferase</keyword>
<dbReference type="InterPro" id="IPR005467">
    <property type="entry name" value="His_kinase_dom"/>
</dbReference>
<dbReference type="PANTHER" id="PTHR43065:SF46">
    <property type="entry name" value="C4-DICARBOXYLATE TRANSPORT SENSOR PROTEIN DCTB"/>
    <property type="match status" value="1"/>
</dbReference>
<dbReference type="STRING" id="314285.KT71_05987"/>
<dbReference type="SUPFAM" id="SSF55874">
    <property type="entry name" value="ATPase domain of HSP90 chaperone/DNA topoisomerase II/histidine kinase"/>
    <property type="match status" value="1"/>
</dbReference>
<feature type="transmembrane region" description="Helical" evidence="8">
    <location>
        <begin position="12"/>
        <end position="32"/>
    </location>
</feature>
<evidence type="ECO:0000256" key="7">
    <source>
        <dbReference type="ARBA" id="ARBA00023012"/>
    </source>
</evidence>